<dbReference type="Pfam" id="PF07690">
    <property type="entry name" value="MFS_1"/>
    <property type="match status" value="1"/>
</dbReference>
<sequence length="183" mass="19631">MSKSPPIIRDKVLFYGYRIVAACCVIQAVNLGGIFTFGVLFAELEREFGWSRTAISGASSFAFLIMGGGAVFMGRAGDRFGPRAVLTVAGIMFGLGYALFYRMEAAWELYVYYGLLVGIGIAAHDVSTLSTIARWFVRRRGLMTGFVKAGAGFGQVIAPIAAAAMIAGPGWRFTCLLFGLLAI</sequence>
<feature type="transmembrane region" description="Helical" evidence="1">
    <location>
        <begin position="54"/>
        <end position="72"/>
    </location>
</feature>
<keyword evidence="1" id="KW-0472">Membrane</keyword>
<keyword evidence="1" id="KW-1133">Transmembrane helix</keyword>
<feature type="transmembrane region" description="Helical" evidence="1">
    <location>
        <begin position="12"/>
        <end position="42"/>
    </location>
</feature>
<dbReference type="PANTHER" id="PTHR11360">
    <property type="entry name" value="MONOCARBOXYLATE TRANSPORTER"/>
    <property type="match status" value="1"/>
</dbReference>
<dbReference type="InterPro" id="IPR011701">
    <property type="entry name" value="MFS"/>
</dbReference>
<name>A0A382CRE1_9ZZZZ</name>
<dbReference type="AlphaFoldDB" id="A0A382CRE1"/>
<accession>A0A382CRE1</accession>
<organism evidence="3">
    <name type="scientific">marine metagenome</name>
    <dbReference type="NCBI Taxonomy" id="408172"/>
    <lineage>
        <taxon>unclassified sequences</taxon>
        <taxon>metagenomes</taxon>
        <taxon>ecological metagenomes</taxon>
    </lineage>
</organism>
<reference evidence="3" key="1">
    <citation type="submission" date="2018-05" db="EMBL/GenBank/DDBJ databases">
        <authorList>
            <person name="Lanie J.A."/>
            <person name="Ng W.-L."/>
            <person name="Kazmierczak K.M."/>
            <person name="Andrzejewski T.M."/>
            <person name="Davidsen T.M."/>
            <person name="Wayne K.J."/>
            <person name="Tettelin H."/>
            <person name="Glass J.I."/>
            <person name="Rusch D."/>
            <person name="Podicherti R."/>
            <person name="Tsui H.-C.T."/>
            <person name="Winkler M.E."/>
        </authorList>
    </citation>
    <scope>NUCLEOTIDE SEQUENCE</scope>
</reference>
<dbReference type="GO" id="GO:0022857">
    <property type="term" value="F:transmembrane transporter activity"/>
    <property type="evidence" value="ECO:0007669"/>
    <property type="project" value="InterPro"/>
</dbReference>
<evidence type="ECO:0000256" key="1">
    <source>
        <dbReference type="SAM" id="Phobius"/>
    </source>
</evidence>
<feature type="domain" description="Major facilitator superfamily (MFS) profile" evidence="2">
    <location>
        <begin position="16"/>
        <end position="183"/>
    </location>
</feature>
<gene>
    <name evidence="3" type="ORF">METZ01_LOCUS181238</name>
</gene>
<dbReference type="SUPFAM" id="SSF103473">
    <property type="entry name" value="MFS general substrate transporter"/>
    <property type="match status" value="1"/>
</dbReference>
<proteinExistence type="predicted"/>
<dbReference type="Gene3D" id="1.20.1250.20">
    <property type="entry name" value="MFS general substrate transporter like domains"/>
    <property type="match status" value="1"/>
</dbReference>
<dbReference type="InterPro" id="IPR050327">
    <property type="entry name" value="Proton-linked_MCT"/>
</dbReference>
<feature type="transmembrane region" description="Helical" evidence="1">
    <location>
        <begin position="149"/>
        <end position="171"/>
    </location>
</feature>
<dbReference type="InterPro" id="IPR036259">
    <property type="entry name" value="MFS_trans_sf"/>
</dbReference>
<dbReference type="EMBL" id="UINC01035647">
    <property type="protein sequence ID" value="SVB28384.1"/>
    <property type="molecule type" value="Genomic_DNA"/>
</dbReference>
<protein>
    <recommendedName>
        <fullName evidence="2">Major facilitator superfamily (MFS) profile domain-containing protein</fullName>
    </recommendedName>
</protein>
<dbReference type="PANTHER" id="PTHR11360:SF284">
    <property type="entry name" value="EG:103B4.3 PROTEIN-RELATED"/>
    <property type="match status" value="1"/>
</dbReference>
<evidence type="ECO:0000259" key="2">
    <source>
        <dbReference type="PROSITE" id="PS50850"/>
    </source>
</evidence>
<evidence type="ECO:0000313" key="3">
    <source>
        <dbReference type="EMBL" id="SVB28384.1"/>
    </source>
</evidence>
<feature type="non-terminal residue" evidence="3">
    <location>
        <position position="183"/>
    </location>
</feature>
<dbReference type="InterPro" id="IPR020846">
    <property type="entry name" value="MFS_dom"/>
</dbReference>
<keyword evidence="1" id="KW-0812">Transmembrane</keyword>
<feature type="transmembrane region" description="Helical" evidence="1">
    <location>
        <begin position="109"/>
        <end position="137"/>
    </location>
</feature>
<feature type="transmembrane region" description="Helical" evidence="1">
    <location>
        <begin position="84"/>
        <end position="103"/>
    </location>
</feature>
<dbReference type="PROSITE" id="PS50850">
    <property type="entry name" value="MFS"/>
    <property type="match status" value="1"/>
</dbReference>